<sequence>MFHDPKTISIKESVNDRRSSLLTLSCLKGRWGYVNCSTDKMQFRSLEKRQTMSQQLSITFKVIPIKEGFNLLSFVQASVSTNKNVTPPTGQLFYSKEIEAHFIPGYVPAQPLALWIYIVAVLCGLLLLLIIVY</sequence>
<gene>
    <name evidence="2" type="ORF">Anas_01724</name>
</gene>
<feature type="transmembrane region" description="Helical" evidence="1">
    <location>
        <begin position="112"/>
        <end position="132"/>
    </location>
</feature>
<keyword evidence="3" id="KW-1185">Reference proteome</keyword>
<keyword evidence="1" id="KW-1133">Transmembrane helix</keyword>
<evidence type="ECO:0000256" key="1">
    <source>
        <dbReference type="SAM" id="Phobius"/>
    </source>
</evidence>
<protein>
    <submittedName>
        <fullName evidence="2">Uncharacterized protein</fullName>
    </submittedName>
</protein>
<evidence type="ECO:0000313" key="3">
    <source>
        <dbReference type="Proteomes" id="UP000326759"/>
    </source>
</evidence>
<accession>A0A5N5T777</accession>
<dbReference type="AlphaFoldDB" id="A0A5N5T777"/>
<name>A0A5N5T777_9CRUS</name>
<dbReference type="EMBL" id="SEYY01008502">
    <property type="protein sequence ID" value="KAB7502117.1"/>
    <property type="molecule type" value="Genomic_DNA"/>
</dbReference>
<proteinExistence type="predicted"/>
<comment type="caution">
    <text evidence="2">The sequence shown here is derived from an EMBL/GenBank/DDBJ whole genome shotgun (WGS) entry which is preliminary data.</text>
</comment>
<keyword evidence="1" id="KW-0812">Transmembrane</keyword>
<keyword evidence="1" id="KW-0472">Membrane</keyword>
<organism evidence="2 3">
    <name type="scientific">Armadillidium nasatum</name>
    <dbReference type="NCBI Taxonomy" id="96803"/>
    <lineage>
        <taxon>Eukaryota</taxon>
        <taxon>Metazoa</taxon>
        <taxon>Ecdysozoa</taxon>
        <taxon>Arthropoda</taxon>
        <taxon>Crustacea</taxon>
        <taxon>Multicrustacea</taxon>
        <taxon>Malacostraca</taxon>
        <taxon>Eumalacostraca</taxon>
        <taxon>Peracarida</taxon>
        <taxon>Isopoda</taxon>
        <taxon>Oniscidea</taxon>
        <taxon>Crinocheta</taxon>
        <taxon>Armadillidiidae</taxon>
        <taxon>Armadillidium</taxon>
    </lineage>
</organism>
<evidence type="ECO:0000313" key="2">
    <source>
        <dbReference type="EMBL" id="KAB7502117.1"/>
    </source>
</evidence>
<reference evidence="2 3" key="1">
    <citation type="journal article" date="2019" name="PLoS Biol.">
        <title>Sex chromosomes control vertical transmission of feminizing Wolbachia symbionts in an isopod.</title>
        <authorList>
            <person name="Becking T."/>
            <person name="Chebbi M.A."/>
            <person name="Giraud I."/>
            <person name="Moumen B."/>
            <person name="Laverre T."/>
            <person name="Caubet Y."/>
            <person name="Peccoud J."/>
            <person name="Gilbert C."/>
            <person name="Cordaux R."/>
        </authorList>
    </citation>
    <scope>NUCLEOTIDE SEQUENCE [LARGE SCALE GENOMIC DNA]</scope>
    <source>
        <strain evidence="2">ANa2</strain>
        <tissue evidence="2">Whole body excluding digestive tract and cuticle</tissue>
    </source>
</reference>
<dbReference type="Proteomes" id="UP000326759">
    <property type="component" value="Unassembled WGS sequence"/>
</dbReference>